<evidence type="ECO:0000256" key="1">
    <source>
        <dbReference type="ARBA" id="ARBA00022741"/>
    </source>
</evidence>
<evidence type="ECO:0000313" key="12">
    <source>
        <dbReference type="Proteomes" id="UP000325113"/>
    </source>
</evidence>
<evidence type="ECO:0000313" key="7">
    <source>
        <dbReference type="EMBL" id="KAA0172224.1"/>
    </source>
</evidence>
<dbReference type="PROSITE" id="PS51419">
    <property type="entry name" value="RAB"/>
    <property type="match status" value="1"/>
</dbReference>
<feature type="region of interest" description="Disordered" evidence="3">
    <location>
        <begin position="1"/>
        <end position="51"/>
    </location>
</feature>
<accession>A0A5A8CAK6</accession>
<evidence type="ECO:0000313" key="4">
    <source>
        <dbReference type="EMBL" id="CAD8563057.1"/>
    </source>
</evidence>
<gene>
    <name evidence="4" type="ORF">CROE0942_LOCUS7434</name>
    <name evidence="8" type="ORF">FNF27_01364</name>
    <name evidence="7" type="ORF">FNF28_00227</name>
    <name evidence="5" type="ORF">FNF29_05841</name>
    <name evidence="6" type="ORF">FNF31_02535</name>
</gene>
<dbReference type="InterPro" id="IPR005225">
    <property type="entry name" value="Small_GTP-bd"/>
</dbReference>
<dbReference type="PANTHER" id="PTHR47977">
    <property type="entry name" value="RAS-RELATED PROTEIN RAB"/>
    <property type="match status" value="1"/>
</dbReference>
<dbReference type="Pfam" id="PF00071">
    <property type="entry name" value="Ras"/>
    <property type="match status" value="1"/>
</dbReference>
<evidence type="ECO:0000313" key="9">
    <source>
        <dbReference type="Proteomes" id="UP000322899"/>
    </source>
</evidence>
<feature type="compositionally biased region" description="Low complexity" evidence="3">
    <location>
        <begin position="1"/>
        <end position="16"/>
    </location>
</feature>
<sequence length="274" mass="28925">MAAAAATADATAAPAPEDSAPGSASSAEPLASVPTADAELMDESDEDSDDDHKQFKVILLGNGAVGKTSLARRFAQDEFGPEYKQTIGLDFLLKRLELPGKVSVTLQLWDIGGQSLTSKMISAYVAGAQAVVLCYDITSMESFEDLMRWYEVVEKAAAARAAKSGAAVPTLPKVFVLGNKTDISHMRCVKMARHQDLVGKVGGSGFLCSAKTGDQVNQAFFRIAAELAGVKLSRPDIQVQGKTITAHVINHKGDADEEPGEAEAPAKRKACAVM</sequence>
<evidence type="ECO:0000313" key="5">
    <source>
        <dbReference type="EMBL" id="KAA0149629.1"/>
    </source>
</evidence>
<evidence type="ECO:0008006" key="13">
    <source>
        <dbReference type="Google" id="ProtNLM"/>
    </source>
</evidence>
<dbReference type="InterPro" id="IPR050227">
    <property type="entry name" value="Rab"/>
</dbReference>
<proteinExistence type="predicted"/>
<evidence type="ECO:0000313" key="11">
    <source>
        <dbReference type="Proteomes" id="UP000324907"/>
    </source>
</evidence>
<evidence type="ECO:0000313" key="6">
    <source>
        <dbReference type="EMBL" id="KAA0163986.1"/>
    </source>
</evidence>
<dbReference type="SUPFAM" id="SSF52540">
    <property type="entry name" value="P-loop containing nucleoside triphosphate hydrolases"/>
    <property type="match status" value="1"/>
</dbReference>
<dbReference type="Proteomes" id="UP000322899">
    <property type="component" value="Unassembled WGS sequence"/>
</dbReference>
<keyword evidence="2" id="KW-0342">GTP-binding</keyword>
<feature type="compositionally biased region" description="Acidic residues" evidence="3">
    <location>
        <begin position="39"/>
        <end position="49"/>
    </location>
</feature>
<dbReference type="EMBL" id="VLTO01000005">
    <property type="protein sequence ID" value="KAA0177034.1"/>
    <property type="molecule type" value="Genomic_DNA"/>
</dbReference>
<keyword evidence="1" id="KW-0547">Nucleotide-binding</keyword>
<dbReference type="EMBL" id="VLTM01000019">
    <property type="protein sequence ID" value="KAA0163986.1"/>
    <property type="molecule type" value="Genomic_DNA"/>
</dbReference>
<dbReference type="PROSITE" id="PS51421">
    <property type="entry name" value="RAS"/>
    <property type="match status" value="1"/>
</dbReference>
<dbReference type="EMBL" id="VLTN01000041">
    <property type="protein sequence ID" value="KAA0149629.1"/>
    <property type="molecule type" value="Genomic_DNA"/>
</dbReference>
<dbReference type="GO" id="GO:0005525">
    <property type="term" value="F:GTP binding"/>
    <property type="evidence" value="ECO:0007669"/>
    <property type="project" value="UniProtKB-KW"/>
</dbReference>
<dbReference type="EMBL" id="VLTL01000002">
    <property type="protein sequence ID" value="KAA0172224.1"/>
    <property type="molecule type" value="Genomic_DNA"/>
</dbReference>
<dbReference type="OrthoDB" id="10254700at2759"/>
<dbReference type="FunFam" id="3.40.50.300:FF:001447">
    <property type="entry name" value="Ras-related protein Rab-1B"/>
    <property type="match status" value="1"/>
</dbReference>
<protein>
    <recommendedName>
        <fullName evidence="13">Ras-related protein Rab-28</fullName>
    </recommendedName>
</protein>
<evidence type="ECO:0000313" key="8">
    <source>
        <dbReference type="EMBL" id="KAA0177034.1"/>
    </source>
</evidence>
<dbReference type="Proteomes" id="UP000325113">
    <property type="component" value="Unassembled WGS sequence"/>
</dbReference>
<dbReference type="SMART" id="SM00175">
    <property type="entry name" value="RAB"/>
    <property type="match status" value="1"/>
</dbReference>
<reference evidence="9 10" key="1">
    <citation type="submission" date="2019-07" db="EMBL/GenBank/DDBJ databases">
        <title>Genomes of Cafeteria roenbergensis.</title>
        <authorList>
            <person name="Fischer M.G."/>
            <person name="Hackl T."/>
            <person name="Roman M."/>
        </authorList>
    </citation>
    <scope>NUCLEOTIDE SEQUENCE [LARGE SCALE GENOMIC DNA]</scope>
    <source>
        <strain evidence="5 10">BVI</strain>
        <strain evidence="6 12">Cflag</strain>
        <strain evidence="8 9">E4-10P</strain>
        <strain evidence="7 11">RCC970-E3</strain>
    </source>
</reference>
<dbReference type="InterPro" id="IPR001806">
    <property type="entry name" value="Small_GTPase"/>
</dbReference>
<dbReference type="AlphaFoldDB" id="A0A5A8CAK6"/>
<dbReference type="PRINTS" id="PR00449">
    <property type="entry name" value="RASTRNSFRMNG"/>
</dbReference>
<dbReference type="OMA" id="YKNVNLH"/>
<organism evidence="5 10">
    <name type="scientific">Cafeteria roenbergensis</name>
    <name type="common">Marine flagellate</name>
    <dbReference type="NCBI Taxonomy" id="33653"/>
    <lineage>
        <taxon>Eukaryota</taxon>
        <taxon>Sar</taxon>
        <taxon>Stramenopiles</taxon>
        <taxon>Bigyra</taxon>
        <taxon>Opalozoa</taxon>
        <taxon>Bicosoecida</taxon>
        <taxon>Cafeteriaceae</taxon>
        <taxon>Cafeteria</taxon>
    </lineage>
</organism>
<name>A0A5A8CAK6_CAFRO</name>
<dbReference type="NCBIfam" id="TIGR00231">
    <property type="entry name" value="small_GTP"/>
    <property type="match status" value="1"/>
</dbReference>
<dbReference type="Proteomes" id="UP000323011">
    <property type="component" value="Unassembled WGS sequence"/>
</dbReference>
<dbReference type="Proteomes" id="UP000324907">
    <property type="component" value="Unassembled WGS sequence"/>
</dbReference>
<reference evidence="4" key="2">
    <citation type="submission" date="2021-01" db="EMBL/GenBank/DDBJ databases">
        <authorList>
            <person name="Corre E."/>
            <person name="Pelletier E."/>
            <person name="Niang G."/>
            <person name="Scheremetjew M."/>
            <person name="Finn R."/>
            <person name="Kale V."/>
            <person name="Holt S."/>
            <person name="Cochrane G."/>
            <person name="Meng A."/>
            <person name="Brown T."/>
            <person name="Cohen L."/>
        </authorList>
    </citation>
    <scope>NUCLEOTIDE SEQUENCE</scope>
    <source>
        <strain evidence="4">E4-10</strain>
    </source>
</reference>
<dbReference type="SMART" id="SM00173">
    <property type="entry name" value="RAS"/>
    <property type="match status" value="1"/>
</dbReference>
<evidence type="ECO:0000256" key="2">
    <source>
        <dbReference type="ARBA" id="ARBA00023134"/>
    </source>
</evidence>
<keyword evidence="10" id="KW-1185">Reference proteome</keyword>
<dbReference type="InterPro" id="IPR027417">
    <property type="entry name" value="P-loop_NTPase"/>
</dbReference>
<evidence type="ECO:0000313" key="10">
    <source>
        <dbReference type="Proteomes" id="UP000323011"/>
    </source>
</evidence>
<dbReference type="SMART" id="SM00174">
    <property type="entry name" value="RHO"/>
    <property type="match status" value="1"/>
</dbReference>
<dbReference type="GO" id="GO:0003924">
    <property type="term" value="F:GTPase activity"/>
    <property type="evidence" value="ECO:0007669"/>
    <property type="project" value="InterPro"/>
</dbReference>
<evidence type="ECO:0000256" key="3">
    <source>
        <dbReference type="SAM" id="MobiDB-lite"/>
    </source>
</evidence>
<dbReference type="EMBL" id="HBET01010755">
    <property type="protein sequence ID" value="CAD8563057.1"/>
    <property type="molecule type" value="Transcribed_RNA"/>
</dbReference>
<dbReference type="Gene3D" id="3.40.50.300">
    <property type="entry name" value="P-loop containing nucleotide triphosphate hydrolases"/>
    <property type="match status" value="1"/>
</dbReference>